<accession>A0A9D1PDR4</accession>
<protein>
    <submittedName>
        <fullName evidence="1">Uncharacterized protein</fullName>
    </submittedName>
</protein>
<organism evidence="1 2">
    <name type="scientific">Candidatus Blautia stercorigallinarum</name>
    <dbReference type="NCBI Taxonomy" id="2838501"/>
    <lineage>
        <taxon>Bacteria</taxon>
        <taxon>Bacillati</taxon>
        <taxon>Bacillota</taxon>
        <taxon>Clostridia</taxon>
        <taxon>Lachnospirales</taxon>
        <taxon>Lachnospiraceae</taxon>
        <taxon>Blautia</taxon>
    </lineage>
</organism>
<dbReference type="EMBL" id="DXIQ01000049">
    <property type="protein sequence ID" value="HIV38901.1"/>
    <property type="molecule type" value="Genomic_DNA"/>
</dbReference>
<proteinExistence type="predicted"/>
<dbReference type="InterPro" id="IPR043740">
    <property type="entry name" value="DUF5685"/>
</dbReference>
<dbReference type="AlphaFoldDB" id="A0A9D1PDR4"/>
<dbReference type="Proteomes" id="UP000886814">
    <property type="component" value="Unassembled WGS sequence"/>
</dbReference>
<name>A0A9D1PDR4_9FIRM</name>
<sequence>MFGYVMIDKPELKVKEFYRYKAYYCGLCRTLKEEYGFRGRMTLTYDMTFLILLLSSLYETEDREFPSHCPLHPVKKIPMIQNDISEYGAKMNILLTYFKFEDDWKDDKSLAGIAGIHLFRKKAAQICAEYPRQARVIKQQLRQLAVYEEQGLMDVDMVAGAFGALMEELFVIRKDFWEENLRRFGFYLGKFIYIMDAYDDLPKDRESGAYNPLKLTRENCKSEEEYEQTVHQMLIMMMGEAAGAFEKLPCIQDVEILRNILYRGVWTKYQKIQKERQESQEKNGK</sequence>
<evidence type="ECO:0000313" key="2">
    <source>
        <dbReference type="Proteomes" id="UP000886814"/>
    </source>
</evidence>
<reference evidence="1" key="2">
    <citation type="submission" date="2021-04" db="EMBL/GenBank/DDBJ databases">
        <authorList>
            <person name="Gilroy R."/>
        </authorList>
    </citation>
    <scope>NUCLEOTIDE SEQUENCE</scope>
    <source>
        <strain evidence="1">CHK195-9823</strain>
    </source>
</reference>
<reference evidence="1" key="1">
    <citation type="journal article" date="2021" name="PeerJ">
        <title>Extensive microbial diversity within the chicken gut microbiome revealed by metagenomics and culture.</title>
        <authorList>
            <person name="Gilroy R."/>
            <person name="Ravi A."/>
            <person name="Getino M."/>
            <person name="Pursley I."/>
            <person name="Horton D.L."/>
            <person name="Alikhan N.F."/>
            <person name="Baker D."/>
            <person name="Gharbi K."/>
            <person name="Hall N."/>
            <person name="Watson M."/>
            <person name="Adriaenssens E.M."/>
            <person name="Foster-Nyarko E."/>
            <person name="Jarju S."/>
            <person name="Secka A."/>
            <person name="Antonio M."/>
            <person name="Oren A."/>
            <person name="Chaudhuri R.R."/>
            <person name="La Ragione R."/>
            <person name="Hildebrand F."/>
            <person name="Pallen M.J."/>
        </authorList>
    </citation>
    <scope>NUCLEOTIDE SEQUENCE</scope>
    <source>
        <strain evidence="1">CHK195-9823</strain>
    </source>
</reference>
<gene>
    <name evidence="1" type="ORF">H9747_07870</name>
</gene>
<evidence type="ECO:0000313" key="1">
    <source>
        <dbReference type="EMBL" id="HIV38901.1"/>
    </source>
</evidence>
<dbReference type="Pfam" id="PF18937">
    <property type="entry name" value="DUF5685"/>
    <property type="match status" value="1"/>
</dbReference>
<comment type="caution">
    <text evidence="1">The sequence shown here is derived from an EMBL/GenBank/DDBJ whole genome shotgun (WGS) entry which is preliminary data.</text>
</comment>